<dbReference type="Pfam" id="PF09581">
    <property type="entry name" value="Spore_III_AF"/>
    <property type="match status" value="1"/>
</dbReference>
<accession>A0ABV1EKG7</accession>
<dbReference type="InterPro" id="IPR014245">
    <property type="entry name" value="Spore_III_AF"/>
</dbReference>
<gene>
    <name evidence="1" type="ORF">WMO45_00975</name>
</gene>
<reference evidence="1 2" key="1">
    <citation type="submission" date="2024-03" db="EMBL/GenBank/DDBJ databases">
        <title>Human intestinal bacterial collection.</title>
        <authorList>
            <person name="Pauvert C."/>
            <person name="Hitch T.C.A."/>
            <person name="Clavel T."/>
        </authorList>
    </citation>
    <scope>NUCLEOTIDE SEQUENCE [LARGE SCALE GENOMIC DNA]</scope>
    <source>
        <strain evidence="1 2">CLA-AP-H34</strain>
    </source>
</reference>
<evidence type="ECO:0000313" key="1">
    <source>
        <dbReference type="EMBL" id="MEQ2455081.1"/>
    </source>
</evidence>
<organism evidence="1 2">
    <name type="scientific">Flavonifractor hominis</name>
    <dbReference type="NCBI Taxonomy" id="3133178"/>
    <lineage>
        <taxon>Bacteria</taxon>
        <taxon>Bacillati</taxon>
        <taxon>Bacillota</taxon>
        <taxon>Clostridia</taxon>
        <taxon>Eubacteriales</taxon>
        <taxon>Oscillospiraceae</taxon>
        <taxon>Flavonifractor</taxon>
    </lineage>
</organism>
<sequence>MLDVIRTWLIGVTCAALVAALAEGLTPDGTVRKIGRLASGLVLLAAMLQPLLRLNTTALTQALTEYKLDLSAYSTDLEEENQELMKGIIEEQAGAYILDKATALGITCQVRVEAQEEEEWPIPHSVFISGVLTQEQQQALTQVIEREFAIPAARQYYESGADEA</sequence>
<dbReference type="Proteomes" id="UP001440599">
    <property type="component" value="Unassembled WGS sequence"/>
</dbReference>
<dbReference type="EMBL" id="JBBMFT010000001">
    <property type="protein sequence ID" value="MEQ2455081.1"/>
    <property type="molecule type" value="Genomic_DNA"/>
</dbReference>
<comment type="caution">
    <text evidence="1">The sequence shown here is derived from an EMBL/GenBank/DDBJ whole genome shotgun (WGS) entry which is preliminary data.</text>
</comment>
<name>A0ABV1EKG7_9FIRM</name>
<protein>
    <submittedName>
        <fullName evidence="1">Stage III sporulation protein AF</fullName>
    </submittedName>
</protein>
<proteinExistence type="predicted"/>
<dbReference type="RefSeq" id="WP_349138763.1">
    <property type="nucleotide sequence ID" value="NZ_JBBMFT010000001.1"/>
</dbReference>
<evidence type="ECO:0000313" key="2">
    <source>
        <dbReference type="Proteomes" id="UP001440599"/>
    </source>
</evidence>
<keyword evidence="2" id="KW-1185">Reference proteome</keyword>